<dbReference type="SUPFAM" id="SSF46689">
    <property type="entry name" value="Homeodomain-like"/>
    <property type="match status" value="1"/>
</dbReference>
<evidence type="ECO:0000256" key="3">
    <source>
        <dbReference type="ARBA" id="ARBA00023163"/>
    </source>
</evidence>
<dbReference type="GO" id="GO:0003677">
    <property type="term" value="F:DNA binding"/>
    <property type="evidence" value="ECO:0007669"/>
    <property type="project" value="UniProtKB-UniRule"/>
</dbReference>
<keyword evidence="7" id="KW-1185">Reference proteome</keyword>
<dbReference type="InterPro" id="IPR001647">
    <property type="entry name" value="HTH_TetR"/>
</dbReference>
<feature type="domain" description="HTH tetR-type" evidence="5">
    <location>
        <begin position="4"/>
        <end position="64"/>
    </location>
</feature>
<reference evidence="6 7" key="1">
    <citation type="submission" date="2015-05" db="EMBL/GenBank/DDBJ databases">
        <title>Draft Genome assembly of Streptomyces showdoensis.</title>
        <authorList>
            <person name="Thapa K.K."/>
            <person name="Metsa-Ketela M."/>
        </authorList>
    </citation>
    <scope>NUCLEOTIDE SEQUENCE [LARGE SCALE GENOMIC DNA]</scope>
    <source>
        <strain evidence="6 7">ATCC 15227</strain>
    </source>
</reference>
<dbReference type="PROSITE" id="PS50977">
    <property type="entry name" value="HTH_TETR_2"/>
    <property type="match status" value="1"/>
</dbReference>
<keyword evidence="3" id="KW-0804">Transcription</keyword>
<dbReference type="Gene3D" id="1.10.357.10">
    <property type="entry name" value="Tetracycline Repressor, domain 2"/>
    <property type="match status" value="1"/>
</dbReference>
<dbReference type="RefSeq" id="WP_046910132.1">
    <property type="nucleotide sequence ID" value="NZ_BAAAXG010000026.1"/>
</dbReference>
<evidence type="ECO:0000313" key="6">
    <source>
        <dbReference type="EMBL" id="KKZ71267.1"/>
    </source>
</evidence>
<comment type="caution">
    <text evidence="6">The sequence shown here is derived from an EMBL/GenBank/DDBJ whole genome shotgun (WGS) entry which is preliminary data.</text>
</comment>
<organism evidence="6 7">
    <name type="scientific">Streptomyces showdoensis</name>
    <dbReference type="NCBI Taxonomy" id="68268"/>
    <lineage>
        <taxon>Bacteria</taxon>
        <taxon>Bacillati</taxon>
        <taxon>Actinomycetota</taxon>
        <taxon>Actinomycetes</taxon>
        <taxon>Kitasatosporales</taxon>
        <taxon>Streptomycetaceae</taxon>
        <taxon>Streptomyces</taxon>
    </lineage>
</organism>
<evidence type="ECO:0000256" key="2">
    <source>
        <dbReference type="ARBA" id="ARBA00023125"/>
    </source>
</evidence>
<keyword evidence="1" id="KW-0805">Transcription regulation</keyword>
<dbReference type="Pfam" id="PF00440">
    <property type="entry name" value="TetR_N"/>
    <property type="match status" value="1"/>
</dbReference>
<dbReference type="EMBL" id="LAQS01000041">
    <property type="protein sequence ID" value="KKZ71267.1"/>
    <property type="molecule type" value="Genomic_DNA"/>
</dbReference>
<dbReference type="InterPro" id="IPR036271">
    <property type="entry name" value="Tet_transcr_reg_TetR-rel_C_sf"/>
</dbReference>
<evidence type="ECO:0000259" key="5">
    <source>
        <dbReference type="PROSITE" id="PS50977"/>
    </source>
</evidence>
<dbReference type="PANTHER" id="PTHR47506:SF3">
    <property type="entry name" value="HTH-TYPE TRANSCRIPTIONAL REGULATOR LMRA"/>
    <property type="match status" value="1"/>
</dbReference>
<dbReference type="PRINTS" id="PR00455">
    <property type="entry name" value="HTHTETR"/>
</dbReference>
<name>A0A2P2GID9_STREW</name>
<dbReference type="InterPro" id="IPR009057">
    <property type="entry name" value="Homeodomain-like_sf"/>
</dbReference>
<dbReference type="OrthoDB" id="4214267at2"/>
<evidence type="ECO:0000256" key="1">
    <source>
        <dbReference type="ARBA" id="ARBA00023015"/>
    </source>
</evidence>
<dbReference type="AlphaFoldDB" id="A0A2P2GID9"/>
<evidence type="ECO:0000313" key="7">
    <source>
        <dbReference type="Proteomes" id="UP000265325"/>
    </source>
</evidence>
<feature type="DNA-binding region" description="H-T-H motif" evidence="4">
    <location>
        <begin position="27"/>
        <end position="46"/>
    </location>
</feature>
<sequence>MDAETAELKLLETAETLFDERGVQGVGMDAIRGASGVSLKRLYQLFPSKDHLVWAVLKRRDGAVREAIAAHGATHATTPYGRSLAVFDYLGDWFADPGFRGCAFINTFGEMGGISPDIAEIARGHKQALRDYFAEQTTALNAPPALADQLALLANGAMAVAGITGTSEPAAQAKDAARVLLDAYVD</sequence>
<keyword evidence="2 4" id="KW-0238">DNA-binding</keyword>
<evidence type="ECO:0000256" key="4">
    <source>
        <dbReference type="PROSITE-ProRule" id="PRU00335"/>
    </source>
</evidence>
<dbReference type="Proteomes" id="UP000265325">
    <property type="component" value="Unassembled WGS sequence"/>
</dbReference>
<dbReference type="SUPFAM" id="SSF48498">
    <property type="entry name" value="Tetracyclin repressor-like, C-terminal domain"/>
    <property type="match status" value="1"/>
</dbReference>
<accession>A0A2P2GID9</accession>
<dbReference type="PANTHER" id="PTHR47506">
    <property type="entry name" value="TRANSCRIPTIONAL REGULATORY PROTEIN"/>
    <property type="match status" value="1"/>
</dbReference>
<proteinExistence type="predicted"/>
<protein>
    <submittedName>
        <fullName evidence="6">TetR family transcriptional regulator</fullName>
    </submittedName>
</protein>
<gene>
    <name evidence="6" type="ORF">VO63_24515</name>
</gene>